<sequence>MIGTTYGLSLMLTLRDPIGLGSSQPRRTGMERKESSGEQVFQKKKDTCEEVVGSVTWPWLQPKNGTAFPRKKKLVKSMMLDSMALFQLCVCFCFVF</sequence>
<evidence type="ECO:0000313" key="2">
    <source>
        <dbReference type="EMBL" id="OAY58347.1"/>
    </source>
</evidence>
<accession>A0A2C9WER0</accession>
<proteinExistence type="predicted"/>
<dbReference type="AlphaFoldDB" id="A0A2C9WER0"/>
<name>A0A2C9WER0_MANES</name>
<organism evidence="2">
    <name type="scientific">Manihot esculenta</name>
    <name type="common">Cassava</name>
    <name type="synonym">Jatropha manihot</name>
    <dbReference type="NCBI Taxonomy" id="3983"/>
    <lineage>
        <taxon>Eukaryota</taxon>
        <taxon>Viridiplantae</taxon>
        <taxon>Streptophyta</taxon>
        <taxon>Embryophyta</taxon>
        <taxon>Tracheophyta</taxon>
        <taxon>Spermatophyta</taxon>
        <taxon>Magnoliopsida</taxon>
        <taxon>eudicotyledons</taxon>
        <taxon>Gunneridae</taxon>
        <taxon>Pentapetalae</taxon>
        <taxon>rosids</taxon>
        <taxon>fabids</taxon>
        <taxon>Malpighiales</taxon>
        <taxon>Euphorbiaceae</taxon>
        <taxon>Crotonoideae</taxon>
        <taxon>Manihoteae</taxon>
        <taxon>Manihot</taxon>
    </lineage>
</organism>
<protein>
    <submittedName>
        <fullName evidence="2">Uncharacterized protein</fullName>
    </submittedName>
</protein>
<feature type="region of interest" description="Disordered" evidence="1">
    <location>
        <begin position="20"/>
        <end position="39"/>
    </location>
</feature>
<feature type="compositionally biased region" description="Basic and acidic residues" evidence="1">
    <location>
        <begin position="28"/>
        <end position="39"/>
    </location>
</feature>
<gene>
    <name evidence="2" type="ORF">MANES_02G169900</name>
</gene>
<dbReference type="EMBL" id="CM004388">
    <property type="protein sequence ID" value="OAY58347.1"/>
    <property type="molecule type" value="Genomic_DNA"/>
</dbReference>
<reference evidence="2" key="1">
    <citation type="submission" date="2016-02" db="EMBL/GenBank/DDBJ databases">
        <title>WGS assembly of Manihot esculenta.</title>
        <authorList>
            <person name="Bredeson J.V."/>
            <person name="Prochnik S.E."/>
            <person name="Lyons J.B."/>
            <person name="Schmutz J."/>
            <person name="Grimwood J."/>
            <person name="Vrebalov J."/>
            <person name="Bart R.S."/>
            <person name="Amuge T."/>
            <person name="Ferguson M.E."/>
            <person name="Green R."/>
            <person name="Putnam N."/>
            <person name="Stites J."/>
            <person name="Rounsley S."/>
            <person name="Rokhsar D.S."/>
        </authorList>
    </citation>
    <scope>NUCLEOTIDE SEQUENCE [LARGE SCALE GENOMIC DNA]</scope>
    <source>
        <tissue evidence="2">Leaf</tissue>
    </source>
</reference>
<evidence type="ECO:0000256" key="1">
    <source>
        <dbReference type="SAM" id="MobiDB-lite"/>
    </source>
</evidence>